<dbReference type="Gene3D" id="3.60.60.10">
    <property type="entry name" value="Penicillin V Acylase, Chain A"/>
    <property type="match status" value="1"/>
</dbReference>
<reference evidence="1 2" key="1">
    <citation type="submission" date="2015-11" db="EMBL/GenBank/DDBJ databases">
        <title>Genomic Taxonomy of the Vibrionaceae.</title>
        <authorList>
            <person name="Gomez-Gil B."/>
            <person name="Enciso-Ibarra J."/>
        </authorList>
    </citation>
    <scope>NUCLEOTIDE SEQUENCE [LARGE SCALE GENOMIC DNA]</scope>
    <source>
        <strain evidence="1 2">CAIM 912</strain>
    </source>
</reference>
<keyword evidence="2" id="KW-1185">Reference proteome</keyword>
<dbReference type="Proteomes" id="UP000070529">
    <property type="component" value="Unassembled WGS sequence"/>
</dbReference>
<proteinExistence type="predicted"/>
<dbReference type="RefSeq" id="WP_067413891.1">
    <property type="nucleotide sequence ID" value="NZ_LNTY01000025.1"/>
</dbReference>
<dbReference type="AlphaFoldDB" id="A0A135IAB1"/>
<dbReference type="Pfam" id="PF05742">
    <property type="entry name" value="TANGO2"/>
    <property type="match status" value="1"/>
</dbReference>
<protein>
    <recommendedName>
        <fullName evidence="3">Choloylglycine hydrolase/NAAA C-terminal domain-containing protein</fullName>
    </recommendedName>
</protein>
<dbReference type="InterPro" id="IPR008551">
    <property type="entry name" value="TANGO2"/>
</dbReference>
<name>A0A135IAB1_9GAMM</name>
<dbReference type="OrthoDB" id="1113830at2"/>
<sequence>MCTVSWILNTRGYDVFFNRDEQKGRAIAIPPSSFSLEGTECLMPLDPDGGGTWIATNQYGLSLCLLNYYQGDVPELPLISRGLLVKMLAPMASVPEVVATLNSLHMGSYAPFTLLLFAPDLTSNHGHVIAFQWDGHVLTQRPSVEPMISSSVAFQEVMLARRQAYKDYMEPTPTIENAWAFHRSHVPEAGYKSVCMHREDANTVSFTHLSITPCNSQMRYVDGSPCENKKSVTTEITRKSSSLKWVASDMSD</sequence>
<organism evidence="1 2">
    <name type="scientific">Enterovibrio coralii</name>
    <dbReference type="NCBI Taxonomy" id="294935"/>
    <lineage>
        <taxon>Bacteria</taxon>
        <taxon>Pseudomonadati</taxon>
        <taxon>Pseudomonadota</taxon>
        <taxon>Gammaproteobacteria</taxon>
        <taxon>Vibrionales</taxon>
        <taxon>Vibrionaceae</taxon>
        <taxon>Enterovibrio</taxon>
    </lineage>
</organism>
<evidence type="ECO:0008006" key="3">
    <source>
        <dbReference type="Google" id="ProtNLM"/>
    </source>
</evidence>
<evidence type="ECO:0000313" key="1">
    <source>
        <dbReference type="EMBL" id="KXF82395.1"/>
    </source>
</evidence>
<dbReference type="STRING" id="294935.ATN88_09685"/>
<evidence type="ECO:0000313" key="2">
    <source>
        <dbReference type="Proteomes" id="UP000070529"/>
    </source>
</evidence>
<accession>A0A135IAB1</accession>
<gene>
    <name evidence="1" type="ORF">ATN88_09685</name>
</gene>
<dbReference type="EMBL" id="LNTY01000025">
    <property type="protein sequence ID" value="KXF82395.1"/>
    <property type="molecule type" value="Genomic_DNA"/>
</dbReference>
<comment type="caution">
    <text evidence="1">The sequence shown here is derived from an EMBL/GenBank/DDBJ whole genome shotgun (WGS) entry which is preliminary data.</text>
</comment>